<comment type="caution">
    <text evidence="2">The sequence shown here is derived from an EMBL/GenBank/DDBJ whole genome shotgun (WGS) entry which is preliminary data.</text>
</comment>
<protein>
    <submittedName>
        <fullName evidence="2">Uncharacterized protein</fullName>
    </submittedName>
</protein>
<dbReference type="OrthoDB" id="5982876at2759"/>
<proteinExistence type="predicted"/>
<dbReference type="Proteomes" id="UP000475862">
    <property type="component" value="Unassembled WGS sequence"/>
</dbReference>
<feature type="region of interest" description="Disordered" evidence="1">
    <location>
        <begin position="140"/>
        <end position="187"/>
    </location>
</feature>
<keyword evidence="3" id="KW-1185">Reference proteome</keyword>
<feature type="compositionally biased region" description="Polar residues" evidence="1">
    <location>
        <begin position="145"/>
        <end position="155"/>
    </location>
</feature>
<feature type="compositionally biased region" description="Polar residues" evidence="1">
    <location>
        <begin position="164"/>
        <end position="180"/>
    </location>
</feature>
<evidence type="ECO:0000256" key="1">
    <source>
        <dbReference type="SAM" id="MobiDB-lite"/>
    </source>
</evidence>
<organism evidence="2 3">
    <name type="scientific">Aphis glycines</name>
    <name type="common">Soybean aphid</name>
    <dbReference type="NCBI Taxonomy" id="307491"/>
    <lineage>
        <taxon>Eukaryota</taxon>
        <taxon>Metazoa</taxon>
        <taxon>Ecdysozoa</taxon>
        <taxon>Arthropoda</taxon>
        <taxon>Hexapoda</taxon>
        <taxon>Insecta</taxon>
        <taxon>Pterygota</taxon>
        <taxon>Neoptera</taxon>
        <taxon>Paraneoptera</taxon>
        <taxon>Hemiptera</taxon>
        <taxon>Sternorrhyncha</taxon>
        <taxon>Aphidomorpha</taxon>
        <taxon>Aphidoidea</taxon>
        <taxon>Aphididae</taxon>
        <taxon>Aphidini</taxon>
        <taxon>Aphis</taxon>
        <taxon>Aphis</taxon>
    </lineage>
</organism>
<evidence type="ECO:0000313" key="3">
    <source>
        <dbReference type="Proteomes" id="UP000475862"/>
    </source>
</evidence>
<dbReference type="EMBL" id="VYZN01000070">
    <property type="protein sequence ID" value="KAE9524326.1"/>
    <property type="molecule type" value="Genomic_DNA"/>
</dbReference>
<accession>A0A6G0T114</accession>
<gene>
    <name evidence="2" type="ORF">AGLY_015365</name>
</gene>
<evidence type="ECO:0000313" key="2">
    <source>
        <dbReference type="EMBL" id="KAE9524326.1"/>
    </source>
</evidence>
<sequence>MLIINSKLYPRVPKDKLGKNWTAVIQKVNPNFVLKAYSVVGRDHFDVSAYLIQGKLGNTFLKKMLSQVYLIQNLAMLDIYEIWFYNLSRERKVPFRTCRLWTTDHLCHNAPPDWESSRQLGSKVIFPNLVMVRCAAGDRKEEQMGDSSTINNSKIVNEEKNIKQHPSTGTLVIKQGNPSQGKKESKR</sequence>
<reference evidence="2 3" key="1">
    <citation type="submission" date="2019-08" db="EMBL/GenBank/DDBJ databases">
        <title>The genome of the soybean aphid Biotype 1, its phylome, world population structure and adaptation to the North American continent.</title>
        <authorList>
            <person name="Giordano R."/>
            <person name="Donthu R.K."/>
            <person name="Hernandez A.G."/>
            <person name="Wright C.L."/>
            <person name="Zimin A.V."/>
        </authorList>
    </citation>
    <scope>NUCLEOTIDE SEQUENCE [LARGE SCALE GENOMIC DNA]</scope>
    <source>
        <tissue evidence="2">Whole aphids</tissue>
    </source>
</reference>
<name>A0A6G0T114_APHGL</name>
<dbReference type="AlphaFoldDB" id="A0A6G0T114"/>